<dbReference type="InterPro" id="IPR000827">
    <property type="entry name" value="Chemokine_CC_CS"/>
</dbReference>
<dbReference type="GO" id="GO:0006954">
    <property type="term" value="P:inflammatory response"/>
    <property type="evidence" value="ECO:0007669"/>
    <property type="project" value="UniProtKB-KW"/>
</dbReference>
<comment type="similarity">
    <text evidence="2 9">Belongs to the intercrine beta (chemokine CC) family.</text>
</comment>
<keyword evidence="7" id="KW-1015">Disulfide bond</keyword>
<dbReference type="Pfam" id="PF00048">
    <property type="entry name" value="IL8"/>
    <property type="match status" value="1"/>
</dbReference>
<dbReference type="PANTHER" id="PTHR12015:SF190">
    <property type="entry name" value="C-C MOTIF CHEMOKINE"/>
    <property type="match status" value="1"/>
</dbReference>
<dbReference type="Gene3D" id="2.40.50.40">
    <property type="match status" value="1"/>
</dbReference>
<dbReference type="Proteomes" id="UP000694565">
    <property type="component" value="Unplaced"/>
</dbReference>
<dbReference type="AlphaFoldDB" id="A0A8C2X232"/>
<evidence type="ECO:0000256" key="2">
    <source>
        <dbReference type="ARBA" id="ARBA00010868"/>
    </source>
</evidence>
<evidence type="ECO:0000256" key="6">
    <source>
        <dbReference type="ARBA" id="ARBA00022729"/>
    </source>
</evidence>
<keyword evidence="5 9" id="KW-0964">Secreted</keyword>
<evidence type="ECO:0000313" key="11">
    <source>
        <dbReference type="Ensembl" id="ENSCLMP00005011820.1"/>
    </source>
</evidence>
<dbReference type="PANTHER" id="PTHR12015">
    <property type="entry name" value="SMALL INDUCIBLE CYTOKINE A"/>
    <property type="match status" value="1"/>
</dbReference>
<evidence type="ECO:0000256" key="1">
    <source>
        <dbReference type="ARBA" id="ARBA00004613"/>
    </source>
</evidence>
<evidence type="ECO:0000256" key="3">
    <source>
        <dbReference type="ARBA" id="ARBA00022500"/>
    </source>
</evidence>
<dbReference type="CDD" id="cd00169">
    <property type="entry name" value="Chemokine"/>
    <property type="match status" value="1"/>
</dbReference>
<dbReference type="FunFam" id="2.40.50.40:FF:000012">
    <property type="entry name" value="C-C motif chemokine"/>
    <property type="match status" value="1"/>
</dbReference>
<dbReference type="Ensembl" id="ENSCLMT00005012694.1">
    <property type="protein sequence ID" value="ENSCLMP00005011820.1"/>
    <property type="gene ID" value="ENSCLMG00005006377.1"/>
</dbReference>
<organism evidence="11 12">
    <name type="scientific">Cyclopterus lumpus</name>
    <name type="common">Lumpsucker</name>
    <dbReference type="NCBI Taxonomy" id="8103"/>
    <lineage>
        <taxon>Eukaryota</taxon>
        <taxon>Metazoa</taxon>
        <taxon>Chordata</taxon>
        <taxon>Craniata</taxon>
        <taxon>Vertebrata</taxon>
        <taxon>Euteleostomi</taxon>
        <taxon>Actinopterygii</taxon>
        <taxon>Neopterygii</taxon>
        <taxon>Teleostei</taxon>
        <taxon>Neoteleostei</taxon>
        <taxon>Acanthomorphata</taxon>
        <taxon>Eupercaria</taxon>
        <taxon>Perciformes</taxon>
        <taxon>Cottioidei</taxon>
        <taxon>Cottales</taxon>
        <taxon>Cyclopteridae</taxon>
        <taxon>Cyclopterus</taxon>
    </lineage>
</organism>
<reference evidence="11" key="1">
    <citation type="submission" date="2025-08" db="UniProtKB">
        <authorList>
            <consortium name="Ensembl"/>
        </authorList>
    </citation>
    <scope>IDENTIFICATION</scope>
</reference>
<dbReference type="InterPro" id="IPR039809">
    <property type="entry name" value="Chemokine_b/g/d"/>
</dbReference>
<keyword evidence="8" id="KW-0395">Inflammatory response</keyword>
<dbReference type="InterPro" id="IPR001811">
    <property type="entry name" value="Chemokine_IL8-like_dom"/>
</dbReference>
<dbReference type="GO" id="GO:0005615">
    <property type="term" value="C:extracellular space"/>
    <property type="evidence" value="ECO:0007669"/>
    <property type="project" value="UniProtKB-KW"/>
</dbReference>
<feature type="chain" id="PRO_5034848022" description="C-C motif chemokine" evidence="9">
    <location>
        <begin position="22"/>
        <end position="84"/>
    </location>
</feature>
<keyword evidence="6 9" id="KW-0732">Signal</keyword>
<protein>
    <recommendedName>
        <fullName evidence="9">C-C motif chemokine</fullName>
    </recommendedName>
</protein>
<evidence type="ECO:0000256" key="4">
    <source>
        <dbReference type="ARBA" id="ARBA00022514"/>
    </source>
</evidence>
<proteinExistence type="inferred from homology"/>
<feature type="domain" description="Chemokine interleukin-8-like" evidence="10">
    <location>
        <begin position="22"/>
        <end position="82"/>
    </location>
</feature>
<name>A0A8C2X232_CYCLU</name>
<dbReference type="GO" id="GO:0008009">
    <property type="term" value="F:chemokine activity"/>
    <property type="evidence" value="ECO:0007669"/>
    <property type="project" value="InterPro"/>
</dbReference>
<evidence type="ECO:0000259" key="10">
    <source>
        <dbReference type="SMART" id="SM00199"/>
    </source>
</evidence>
<evidence type="ECO:0000256" key="9">
    <source>
        <dbReference type="RuleBase" id="RU361150"/>
    </source>
</evidence>
<dbReference type="SMART" id="SM00199">
    <property type="entry name" value="SCY"/>
    <property type="match status" value="1"/>
</dbReference>
<feature type="signal peptide" evidence="9">
    <location>
        <begin position="1"/>
        <end position="21"/>
    </location>
</feature>
<keyword evidence="3 9" id="KW-0145">Chemotaxis</keyword>
<accession>A0A8C2X232</accession>
<keyword evidence="12" id="KW-1185">Reference proteome</keyword>
<evidence type="ECO:0000256" key="7">
    <source>
        <dbReference type="ARBA" id="ARBA00023157"/>
    </source>
</evidence>
<dbReference type="InterPro" id="IPR036048">
    <property type="entry name" value="Interleukin_8-like_sf"/>
</dbReference>
<comment type="subcellular location">
    <subcellularLocation>
        <location evidence="1 9">Secreted</location>
    </subcellularLocation>
</comment>
<evidence type="ECO:0000256" key="8">
    <source>
        <dbReference type="ARBA" id="ARBA00023198"/>
    </source>
</evidence>
<reference evidence="11" key="2">
    <citation type="submission" date="2025-09" db="UniProtKB">
        <authorList>
            <consortium name="Ensembl"/>
        </authorList>
    </citation>
    <scope>IDENTIFICATION</scope>
</reference>
<sequence>MRKLILCVSVILVLLVALSDTSLICCTQYQKNPIPVKFLKYYKIQKLTDHCNIKAIIFKTLKNRLLCADPDKKWVQHAMESVPK</sequence>
<evidence type="ECO:0000313" key="12">
    <source>
        <dbReference type="Proteomes" id="UP000694565"/>
    </source>
</evidence>
<keyword evidence="4 9" id="KW-0202">Cytokine</keyword>
<dbReference type="GeneTree" id="ENSGT01020000230600"/>
<dbReference type="PROSITE" id="PS00472">
    <property type="entry name" value="SMALL_CYTOKINES_CC"/>
    <property type="match status" value="1"/>
</dbReference>
<dbReference type="SUPFAM" id="SSF54117">
    <property type="entry name" value="Interleukin 8-like chemokines"/>
    <property type="match status" value="1"/>
</dbReference>
<dbReference type="GO" id="GO:0006955">
    <property type="term" value="P:immune response"/>
    <property type="evidence" value="ECO:0007669"/>
    <property type="project" value="InterPro"/>
</dbReference>
<evidence type="ECO:0000256" key="5">
    <source>
        <dbReference type="ARBA" id="ARBA00022525"/>
    </source>
</evidence>